<dbReference type="EMBL" id="CP019607">
    <property type="protein sequence ID" value="AQP50616.1"/>
    <property type="molecule type" value="Genomic_DNA"/>
</dbReference>
<dbReference type="PANTHER" id="PTHR34512:SF30">
    <property type="entry name" value="OUTER MEMBRANE PROTEIN ASSEMBLY FACTOR BAMB"/>
    <property type="match status" value="1"/>
</dbReference>
<dbReference type="KEGG" id="tfa:BW733_06985"/>
<proteinExistence type="predicted"/>
<sequence>MGGTFDDEVLELAEPTRRVPEPGWLERHTGLIVTAVTLLAAFFAGYLVVTAPTSEAGTDLVGLGAAPDAAWSVELRSDESATAVGDSLILISTRQAVTGRARVRALSAAGGRELWRKSVDGEVGQVEVCDLPGTPWVSLKVGASVRVLDRLSGEERHRFTLPDQRAWFGSSSRGTLILAVPDGDRLRISRLSRPDPGAVTWTTEVPFTAAVSLALREAEVVERDGLLLARTSDGWRGSASYALALDAWTGERPAWSTQTDRFVIARDVAIYTSEKEMVGHDLETGRRLWRVAPGAAYVIGSLEVLLAESMGQLYRLDPYTGRTQWSAQIRMVYTDLIIRDNHLILYQGAQTIFPELGTTTADYADAWLAGIDLTTGRELWHTRTPAPVLDVMVATDLLVTRMYEPTDPDPTFEVAGIDPGSGELVWQWHDQQDSWSLMRLGPRLATYGPDGTLTVWG</sequence>
<protein>
    <recommendedName>
        <fullName evidence="1">Pyrrolo-quinoline quinone repeat domain-containing protein</fullName>
    </recommendedName>
</protein>
<dbReference type="PANTHER" id="PTHR34512">
    <property type="entry name" value="CELL SURFACE PROTEIN"/>
    <property type="match status" value="1"/>
</dbReference>
<evidence type="ECO:0000259" key="1">
    <source>
        <dbReference type="Pfam" id="PF13360"/>
    </source>
</evidence>
<dbReference type="InterPro" id="IPR011047">
    <property type="entry name" value="Quinoprotein_ADH-like_sf"/>
</dbReference>
<dbReference type="InterPro" id="IPR015943">
    <property type="entry name" value="WD40/YVTN_repeat-like_dom_sf"/>
</dbReference>
<evidence type="ECO:0000313" key="2">
    <source>
        <dbReference type="EMBL" id="AQP50616.1"/>
    </source>
</evidence>
<feature type="domain" description="Pyrrolo-quinoline quinone repeat" evidence="1">
    <location>
        <begin position="279"/>
        <end position="427"/>
    </location>
</feature>
<gene>
    <name evidence="2" type="ORF">BW733_06985</name>
</gene>
<dbReference type="STRING" id="399497.BW733_06985"/>
<dbReference type="OrthoDB" id="3719819at2"/>
<dbReference type="Gene3D" id="2.130.10.10">
    <property type="entry name" value="YVTN repeat-like/Quinoprotein amine dehydrogenase"/>
    <property type="match status" value="1"/>
</dbReference>
<dbReference type="RefSeq" id="WP_077349136.1">
    <property type="nucleotide sequence ID" value="NZ_CP019607.1"/>
</dbReference>
<dbReference type="Proteomes" id="UP000188235">
    <property type="component" value="Chromosome"/>
</dbReference>
<name>A0A1Q2CWX0_9ACTN</name>
<dbReference type="SUPFAM" id="SSF50998">
    <property type="entry name" value="Quinoprotein alcohol dehydrogenase-like"/>
    <property type="match status" value="1"/>
</dbReference>
<accession>A0A1Q2CWX0</accession>
<dbReference type="Pfam" id="PF13360">
    <property type="entry name" value="PQQ_2"/>
    <property type="match status" value="1"/>
</dbReference>
<dbReference type="AlphaFoldDB" id="A0A1Q2CWX0"/>
<organism evidence="2 3">
    <name type="scientific">Tessaracoccus flavescens</name>
    <dbReference type="NCBI Taxonomy" id="399497"/>
    <lineage>
        <taxon>Bacteria</taxon>
        <taxon>Bacillati</taxon>
        <taxon>Actinomycetota</taxon>
        <taxon>Actinomycetes</taxon>
        <taxon>Propionibacteriales</taxon>
        <taxon>Propionibacteriaceae</taxon>
        <taxon>Tessaracoccus</taxon>
    </lineage>
</organism>
<reference evidence="2 3" key="1">
    <citation type="journal article" date="2008" name="Int. J. Syst. Evol. Microbiol.">
        <title>Tessaracoccus flavescens sp. nov., isolated from marine sediment.</title>
        <authorList>
            <person name="Lee D.W."/>
            <person name="Lee S.D."/>
        </authorList>
    </citation>
    <scope>NUCLEOTIDE SEQUENCE [LARGE SCALE GENOMIC DNA]</scope>
    <source>
        <strain evidence="2 3">SST-39T</strain>
    </source>
</reference>
<evidence type="ECO:0000313" key="3">
    <source>
        <dbReference type="Proteomes" id="UP000188235"/>
    </source>
</evidence>
<dbReference type="InterPro" id="IPR002372">
    <property type="entry name" value="PQQ_rpt_dom"/>
</dbReference>
<keyword evidence="3" id="KW-1185">Reference proteome</keyword>